<organism evidence="1">
    <name type="scientific">viral metagenome</name>
    <dbReference type="NCBI Taxonomy" id="1070528"/>
    <lineage>
        <taxon>unclassified sequences</taxon>
        <taxon>metagenomes</taxon>
        <taxon>organismal metagenomes</taxon>
    </lineage>
</organism>
<evidence type="ECO:0000313" key="1">
    <source>
        <dbReference type="EMBL" id="QHS92409.1"/>
    </source>
</evidence>
<proteinExistence type="predicted"/>
<protein>
    <recommendedName>
        <fullName evidence="2">Hedgehog/Intein (Hint) domain-containing protein</fullName>
    </recommendedName>
</protein>
<dbReference type="GO" id="GO:0016539">
    <property type="term" value="P:intein-mediated protein splicing"/>
    <property type="evidence" value="ECO:0007669"/>
    <property type="project" value="InterPro"/>
</dbReference>
<dbReference type="PROSITE" id="PS50817">
    <property type="entry name" value="INTEIN_N_TER"/>
    <property type="match status" value="1"/>
</dbReference>
<dbReference type="Gene3D" id="2.170.16.10">
    <property type="entry name" value="Hedgehog/Intein (Hint) domain"/>
    <property type="match status" value="1"/>
</dbReference>
<dbReference type="InterPro" id="IPR036844">
    <property type="entry name" value="Hint_dom_sf"/>
</dbReference>
<dbReference type="AlphaFoldDB" id="A0A6C0BLG3"/>
<sequence length="627" mass="69127">MSLIYQWIRKLPSIYDETQDAPKPSIAVDIEGNFYVAYTCFNAVSAGQTHVGLIDICVAKFSSDGQAMWYRQQPSFDTTLDDIEPSICVDANKNVYVSYCTGGSISGQTAVIDSVEIVVFKMDTDGNTLWVKQSPDFNNIGNDYAPSIAADGNGNVYVAYYSEDPGTPVTYYDNIIVFKLDTNGNLVWIKKAHTFNTPGGNYNPNIVVDDSSNCYVAYFCDGSAASGETEVGGYDIVVFKMDGDGNLLWIRQRPTFDTTASDFSPSIAVDSNGATYIAYHTYGGTVSGQTYTGGLYDIIVFKMDTQGTVVWVKENQTFNTIEDDYATAIGIDPLGNIYVAYTTTGVTSGQTLTGSQDVVIMQMDNNGNTLGVLQQTNFNTLYENVYPSIAVDLNGNCGITYYSVNPGLGDESSSQTLVVFKLRNLVCVAPGTQILMDDGTTKPVELVKRGDWVAPHHQVARVCREPIDIHSQISLVVFEKGAFGTRPDQRLVVTPNHPIVYHEARRPAKCFVHCPGVTGIDQQPLTQVVDLLGGDPEAVALYDLQFDHEGSYVANGVEVQSRSPYSYYGPLPKDLYFDPELYSDDRVWDTVDHYEPLDSTPVTHNIYVLKNKHHKWLDPTSVVQYQK</sequence>
<evidence type="ECO:0008006" key="2">
    <source>
        <dbReference type="Google" id="ProtNLM"/>
    </source>
</evidence>
<dbReference type="InterPro" id="IPR052918">
    <property type="entry name" value="Motility_Chemotaxis_Reg"/>
</dbReference>
<accession>A0A6C0BLG3</accession>
<dbReference type="PANTHER" id="PTHR35580">
    <property type="entry name" value="CELL SURFACE GLYCOPROTEIN (S-LAYER PROTEIN)-LIKE PROTEIN"/>
    <property type="match status" value="1"/>
</dbReference>
<dbReference type="PANTHER" id="PTHR35580:SF1">
    <property type="entry name" value="PHYTASE-LIKE DOMAIN-CONTAINING PROTEIN"/>
    <property type="match status" value="1"/>
</dbReference>
<dbReference type="InterPro" id="IPR006141">
    <property type="entry name" value="Intein_N"/>
</dbReference>
<dbReference type="EMBL" id="MN739179">
    <property type="protein sequence ID" value="QHS92409.1"/>
    <property type="molecule type" value="Genomic_DNA"/>
</dbReference>
<reference evidence="1" key="1">
    <citation type="journal article" date="2020" name="Nature">
        <title>Giant virus diversity and host interactions through global metagenomics.</title>
        <authorList>
            <person name="Schulz F."/>
            <person name="Roux S."/>
            <person name="Paez-Espino D."/>
            <person name="Jungbluth S."/>
            <person name="Walsh D.A."/>
            <person name="Denef V.J."/>
            <person name="McMahon K.D."/>
            <person name="Konstantinidis K.T."/>
            <person name="Eloe-Fadrosh E.A."/>
            <person name="Kyrpides N.C."/>
            <person name="Woyke T."/>
        </authorList>
    </citation>
    <scope>NUCLEOTIDE SEQUENCE</scope>
    <source>
        <strain evidence="1">GVMAG-M-3300014204-73</strain>
    </source>
</reference>
<dbReference type="SUPFAM" id="SSF101898">
    <property type="entry name" value="NHL repeat"/>
    <property type="match status" value="1"/>
</dbReference>
<name>A0A6C0BLG3_9ZZZZ</name>
<dbReference type="SUPFAM" id="SSF51294">
    <property type="entry name" value="Hedgehog/intein (Hint) domain"/>
    <property type="match status" value="1"/>
</dbReference>